<dbReference type="SUPFAM" id="SSF55729">
    <property type="entry name" value="Acyl-CoA N-acyltransferases (Nat)"/>
    <property type="match status" value="1"/>
</dbReference>
<dbReference type="InterPro" id="IPR050832">
    <property type="entry name" value="Bact_Acetyltransf"/>
</dbReference>
<keyword evidence="5" id="KW-1185">Reference proteome</keyword>
<dbReference type="Pfam" id="PF13673">
    <property type="entry name" value="Acetyltransf_10"/>
    <property type="match status" value="1"/>
</dbReference>
<dbReference type="InterPro" id="IPR000182">
    <property type="entry name" value="GNAT_dom"/>
</dbReference>
<sequence>MLLLRKAGVGDIGFIQKLARATWPATYGSILSAAQITYMLELFYTTEVLEDQMQKGQQFIIAELDGAAIAFAGFTVDGDKGKLHKLYVSPDVQQSGAGKTLITEVARICKEAGADKLQLNVNRYNKAKAFYEKQGFRVIKEEDISIGQGYFMNDYVMERGL</sequence>
<keyword evidence="2" id="KW-0012">Acyltransferase</keyword>
<dbReference type="RefSeq" id="WP_129002205.1">
    <property type="nucleotide sequence ID" value="NZ_SDHZ01000001.1"/>
</dbReference>
<dbReference type="OrthoDB" id="9800604at2"/>
<dbReference type="PROSITE" id="PS51186">
    <property type="entry name" value="GNAT"/>
    <property type="match status" value="1"/>
</dbReference>
<dbReference type="PANTHER" id="PTHR43877:SF2">
    <property type="entry name" value="AMINOALKYLPHOSPHONATE N-ACETYLTRANSFERASE-RELATED"/>
    <property type="match status" value="1"/>
</dbReference>
<evidence type="ECO:0000313" key="4">
    <source>
        <dbReference type="EMBL" id="RXK86456.1"/>
    </source>
</evidence>
<comment type="caution">
    <text evidence="4">The sequence shown here is derived from an EMBL/GenBank/DDBJ whole genome shotgun (WGS) entry which is preliminary data.</text>
</comment>
<dbReference type="Gene3D" id="3.40.630.30">
    <property type="match status" value="1"/>
</dbReference>
<dbReference type="GO" id="GO:0016747">
    <property type="term" value="F:acyltransferase activity, transferring groups other than amino-acyl groups"/>
    <property type="evidence" value="ECO:0007669"/>
    <property type="project" value="InterPro"/>
</dbReference>
<feature type="domain" description="N-acetyltransferase" evidence="3">
    <location>
        <begin position="2"/>
        <end position="161"/>
    </location>
</feature>
<name>A0A4V1MAN1_9BACT</name>
<evidence type="ECO:0000256" key="2">
    <source>
        <dbReference type="ARBA" id="ARBA00023315"/>
    </source>
</evidence>
<reference evidence="4 5" key="1">
    <citation type="submission" date="2019-01" db="EMBL/GenBank/DDBJ databases">
        <title>Filimonas sp. strain TTM-71.</title>
        <authorList>
            <person name="Chen W.-M."/>
        </authorList>
    </citation>
    <scope>NUCLEOTIDE SEQUENCE [LARGE SCALE GENOMIC DNA]</scope>
    <source>
        <strain evidence="4 5">TTM-71</strain>
    </source>
</reference>
<evidence type="ECO:0000259" key="3">
    <source>
        <dbReference type="PROSITE" id="PS51186"/>
    </source>
</evidence>
<evidence type="ECO:0000313" key="5">
    <source>
        <dbReference type="Proteomes" id="UP000290545"/>
    </source>
</evidence>
<gene>
    <name evidence="4" type="ORF">ESB13_06515</name>
</gene>
<proteinExistence type="predicted"/>
<dbReference type="EMBL" id="SDHZ01000001">
    <property type="protein sequence ID" value="RXK86456.1"/>
    <property type="molecule type" value="Genomic_DNA"/>
</dbReference>
<dbReference type="Proteomes" id="UP000290545">
    <property type="component" value="Unassembled WGS sequence"/>
</dbReference>
<organism evidence="4 5">
    <name type="scientific">Filimonas effusa</name>
    <dbReference type="NCBI Taxonomy" id="2508721"/>
    <lineage>
        <taxon>Bacteria</taxon>
        <taxon>Pseudomonadati</taxon>
        <taxon>Bacteroidota</taxon>
        <taxon>Chitinophagia</taxon>
        <taxon>Chitinophagales</taxon>
        <taxon>Chitinophagaceae</taxon>
        <taxon>Filimonas</taxon>
    </lineage>
</organism>
<dbReference type="CDD" id="cd04301">
    <property type="entry name" value="NAT_SF"/>
    <property type="match status" value="1"/>
</dbReference>
<protein>
    <submittedName>
        <fullName evidence="4">GNAT family N-acetyltransferase</fullName>
    </submittedName>
</protein>
<dbReference type="PANTHER" id="PTHR43877">
    <property type="entry name" value="AMINOALKYLPHOSPHONATE N-ACETYLTRANSFERASE-RELATED-RELATED"/>
    <property type="match status" value="1"/>
</dbReference>
<accession>A0A4V1MAN1</accession>
<dbReference type="InterPro" id="IPR016181">
    <property type="entry name" value="Acyl_CoA_acyltransferase"/>
</dbReference>
<dbReference type="AlphaFoldDB" id="A0A4V1MAN1"/>
<evidence type="ECO:0000256" key="1">
    <source>
        <dbReference type="ARBA" id="ARBA00022679"/>
    </source>
</evidence>
<keyword evidence="1 4" id="KW-0808">Transferase</keyword>